<dbReference type="RefSeq" id="WP_011421922.1">
    <property type="nucleotide sequence ID" value="NC_007760.1"/>
</dbReference>
<gene>
    <name evidence="2" type="ordered locus">Adeh_2870</name>
</gene>
<evidence type="ECO:0000313" key="3">
    <source>
        <dbReference type="Proteomes" id="UP000001935"/>
    </source>
</evidence>
<dbReference type="Gene3D" id="2.10.260.10">
    <property type="match status" value="1"/>
</dbReference>
<reference evidence="2" key="1">
    <citation type="submission" date="2006-01" db="EMBL/GenBank/DDBJ databases">
        <title>Complete sequence of Anaeromyxobacter dehalogenans 2CP-C.</title>
        <authorList>
            <consortium name="US DOE Joint Genome Institute"/>
            <person name="Copeland A."/>
            <person name="Lucas S."/>
            <person name="Lapidus A."/>
            <person name="Barry K."/>
            <person name="Detter J.C."/>
            <person name="Glavina T."/>
            <person name="Hammon N."/>
            <person name="Israni S."/>
            <person name="Pitluck S."/>
            <person name="Brettin T."/>
            <person name="Bruce D."/>
            <person name="Han C."/>
            <person name="Tapia R."/>
            <person name="Gilna P."/>
            <person name="Kiss H."/>
            <person name="Schmutz J."/>
            <person name="Larimer F."/>
            <person name="Land M."/>
            <person name="Kyrpides N."/>
            <person name="Anderson I."/>
            <person name="Sanford R.A."/>
            <person name="Ritalahti K.M."/>
            <person name="Thomas H.S."/>
            <person name="Kirby J.R."/>
            <person name="Zhulin I.B."/>
            <person name="Loeffler F.E."/>
            <person name="Richardson P."/>
        </authorList>
    </citation>
    <scope>NUCLEOTIDE SEQUENCE</scope>
    <source>
        <strain evidence="2">2CP-C</strain>
    </source>
</reference>
<dbReference type="InterPro" id="IPR037914">
    <property type="entry name" value="SpoVT-AbrB_sf"/>
</dbReference>
<organism evidence="2 3">
    <name type="scientific">Anaeromyxobacter dehalogenans (strain 2CP-C)</name>
    <dbReference type="NCBI Taxonomy" id="290397"/>
    <lineage>
        <taxon>Bacteria</taxon>
        <taxon>Pseudomonadati</taxon>
        <taxon>Myxococcota</taxon>
        <taxon>Myxococcia</taxon>
        <taxon>Myxococcales</taxon>
        <taxon>Cystobacterineae</taxon>
        <taxon>Anaeromyxobacteraceae</taxon>
        <taxon>Anaeromyxobacter</taxon>
    </lineage>
</organism>
<dbReference type="Proteomes" id="UP000001935">
    <property type="component" value="Chromosome"/>
</dbReference>
<dbReference type="SUPFAM" id="SSF89447">
    <property type="entry name" value="AbrB/MazE/MraZ-like"/>
    <property type="match status" value="1"/>
</dbReference>
<dbReference type="AlphaFoldDB" id="Q2IDH8"/>
<dbReference type="GO" id="GO:0003677">
    <property type="term" value="F:DNA binding"/>
    <property type="evidence" value="ECO:0007669"/>
    <property type="project" value="InterPro"/>
</dbReference>
<protein>
    <recommendedName>
        <fullName evidence="1">SpoVT-AbrB domain-containing protein</fullName>
    </recommendedName>
</protein>
<accession>Q2IDH8</accession>
<proteinExistence type="predicted"/>
<dbReference type="InterPro" id="IPR007159">
    <property type="entry name" value="SpoVT-AbrB_dom"/>
</dbReference>
<dbReference type="HOGENOM" id="CLU_195871_0_0_7"/>
<sequence length="74" mass="8317">MRKKLSAIGNSLGIVIEKPILELLDIDRETELDMRTDGERLIIEPIRSARRAKVKAATHRAMAAHDATLRKLAK</sequence>
<feature type="domain" description="SpoVT-AbrB" evidence="1">
    <location>
        <begin position="6"/>
        <end position="51"/>
    </location>
</feature>
<dbReference type="EMBL" id="CP000251">
    <property type="protein sequence ID" value="ABC82640.1"/>
    <property type="molecule type" value="Genomic_DNA"/>
</dbReference>
<evidence type="ECO:0000259" key="1">
    <source>
        <dbReference type="SMART" id="SM00966"/>
    </source>
</evidence>
<evidence type="ECO:0000313" key="2">
    <source>
        <dbReference type="EMBL" id="ABC82640.1"/>
    </source>
</evidence>
<dbReference type="SMART" id="SM00966">
    <property type="entry name" value="SpoVT_AbrB"/>
    <property type="match status" value="1"/>
</dbReference>
<dbReference type="eggNOG" id="COG2336">
    <property type="taxonomic scope" value="Bacteria"/>
</dbReference>
<dbReference type="OrthoDB" id="9795766at2"/>
<name>Q2IDH8_ANADE</name>
<dbReference type="KEGG" id="ade:Adeh_2870"/>